<dbReference type="AlphaFoldDB" id="A0A9P4VU99"/>
<evidence type="ECO:0000256" key="1">
    <source>
        <dbReference type="SAM" id="SignalP"/>
    </source>
</evidence>
<dbReference type="InterPro" id="IPR000250">
    <property type="entry name" value="Peptidase_G1"/>
</dbReference>
<organism evidence="2 3">
    <name type="scientific">Patellaria atrata CBS 101060</name>
    <dbReference type="NCBI Taxonomy" id="1346257"/>
    <lineage>
        <taxon>Eukaryota</taxon>
        <taxon>Fungi</taxon>
        <taxon>Dikarya</taxon>
        <taxon>Ascomycota</taxon>
        <taxon>Pezizomycotina</taxon>
        <taxon>Dothideomycetes</taxon>
        <taxon>Dothideomycetes incertae sedis</taxon>
        <taxon>Patellariales</taxon>
        <taxon>Patellariaceae</taxon>
        <taxon>Patellaria</taxon>
    </lineage>
</organism>
<evidence type="ECO:0000313" key="3">
    <source>
        <dbReference type="Proteomes" id="UP000799429"/>
    </source>
</evidence>
<dbReference type="Proteomes" id="UP000799429">
    <property type="component" value="Unassembled WGS sequence"/>
</dbReference>
<sequence length="223" mass="23319">MKLSTLLKSLCFVPTVLGAFDLNRAGAVLKAPEGDSFTSVTGTFTVPNLTGNNKLSIWIAIGDSLNQDIVLKGGITYANGLKSWAAWFPAPETDITSTVPVRSGDSITVTVSTAAGSTGGTVVVENKTQNRRTTQTITAPADFDPSRLNALAADWFVQAYQTAGELVQVPRFQTVTFTACSATLASGGTVALTSAGVYEIQGTSGQIYSRTTTTANGVTVRQQ</sequence>
<dbReference type="PANTHER" id="PTHR37536">
    <property type="entry name" value="PUTATIVE (AFU_ORTHOLOGUE AFUA_3G02970)-RELATED"/>
    <property type="match status" value="1"/>
</dbReference>
<dbReference type="Pfam" id="PF01828">
    <property type="entry name" value="Peptidase_A4"/>
    <property type="match status" value="1"/>
</dbReference>
<dbReference type="SUPFAM" id="SSF49899">
    <property type="entry name" value="Concanavalin A-like lectins/glucanases"/>
    <property type="match status" value="1"/>
</dbReference>
<dbReference type="Gene3D" id="2.60.120.700">
    <property type="entry name" value="Peptidase G1"/>
    <property type="match status" value="1"/>
</dbReference>
<feature type="chain" id="PRO_5040366616" evidence="1">
    <location>
        <begin position="19"/>
        <end position="223"/>
    </location>
</feature>
<reference evidence="2" key="1">
    <citation type="journal article" date="2020" name="Stud. Mycol.">
        <title>101 Dothideomycetes genomes: a test case for predicting lifestyles and emergence of pathogens.</title>
        <authorList>
            <person name="Haridas S."/>
            <person name="Albert R."/>
            <person name="Binder M."/>
            <person name="Bloem J."/>
            <person name="Labutti K."/>
            <person name="Salamov A."/>
            <person name="Andreopoulos B."/>
            <person name="Baker S."/>
            <person name="Barry K."/>
            <person name="Bills G."/>
            <person name="Bluhm B."/>
            <person name="Cannon C."/>
            <person name="Castanera R."/>
            <person name="Culley D."/>
            <person name="Daum C."/>
            <person name="Ezra D."/>
            <person name="Gonzalez J."/>
            <person name="Henrissat B."/>
            <person name="Kuo A."/>
            <person name="Liang C."/>
            <person name="Lipzen A."/>
            <person name="Lutzoni F."/>
            <person name="Magnuson J."/>
            <person name="Mondo S."/>
            <person name="Nolan M."/>
            <person name="Ohm R."/>
            <person name="Pangilinan J."/>
            <person name="Park H.-J."/>
            <person name="Ramirez L."/>
            <person name="Alfaro M."/>
            <person name="Sun H."/>
            <person name="Tritt A."/>
            <person name="Yoshinaga Y."/>
            <person name="Zwiers L.-H."/>
            <person name="Turgeon B."/>
            <person name="Goodwin S."/>
            <person name="Spatafora J."/>
            <person name="Crous P."/>
            <person name="Grigoriev I."/>
        </authorList>
    </citation>
    <scope>NUCLEOTIDE SEQUENCE</scope>
    <source>
        <strain evidence="2">CBS 101060</strain>
    </source>
</reference>
<keyword evidence="3" id="KW-1185">Reference proteome</keyword>
<comment type="caution">
    <text evidence="2">The sequence shown here is derived from an EMBL/GenBank/DDBJ whole genome shotgun (WGS) entry which is preliminary data.</text>
</comment>
<proteinExistence type="predicted"/>
<feature type="signal peptide" evidence="1">
    <location>
        <begin position="1"/>
        <end position="18"/>
    </location>
</feature>
<dbReference type="OrthoDB" id="2862635at2759"/>
<dbReference type="InterPro" id="IPR038656">
    <property type="entry name" value="Peptidase_G1_sf"/>
</dbReference>
<gene>
    <name evidence="2" type="ORF">M501DRAFT_1022967</name>
</gene>
<dbReference type="CDD" id="cd13426">
    <property type="entry name" value="Peptidase_G1"/>
    <property type="match status" value="1"/>
</dbReference>
<dbReference type="GO" id="GO:0006508">
    <property type="term" value="P:proteolysis"/>
    <property type="evidence" value="ECO:0007669"/>
    <property type="project" value="InterPro"/>
</dbReference>
<name>A0A9P4VU99_9PEZI</name>
<dbReference type="InterPro" id="IPR013320">
    <property type="entry name" value="ConA-like_dom_sf"/>
</dbReference>
<evidence type="ECO:0000313" key="2">
    <source>
        <dbReference type="EMBL" id="KAF2841752.1"/>
    </source>
</evidence>
<dbReference type="EMBL" id="MU006091">
    <property type="protein sequence ID" value="KAF2841752.1"/>
    <property type="molecule type" value="Genomic_DNA"/>
</dbReference>
<dbReference type="PANTHER" id="PTHR37536:SF1">
    <property type="entry name" value="ASPERGILLOPEPSIN, PUTAITVE (AFU_ORTHOLOGUE AFUA_7G01200)"/>
    <property type="match status" value="1"/>
</dbReference>
<keyword evidence="1" id="KW-0732">Signal</keyword>
<accession>A0A9P4VU99</accession>
<dbReference type="GO" id="GO:0070007">
    <property type="term" value="F:glutamic-type endopeptidase activity"/>
    <property type="evidence" value="ECO:0007669"/>
    <property type="project" value="InterPro"/>
</dbReference>
<protein>
    <submittedName>
        <fullName evidence="2">Concanavalin A-like lectin/glucanase</fullName>
    </submittedName>
</protein>